<dbReference type="AlphaFoldDB" id="A0A498JVB5"/>
<organism evidence="2 3">
    <name type="scientific">Malus domestica</name>
    <name type="common">Apple</name>
    <name type="synonym">Pyrus malus</name>
    <dbReference type="NCBI Taxonomy" id="3750"/>
    <lineage>
        <taxon>Eukaryota</taxon>
        <taxon>Viridiplantae</taxon>
        <taxon>Streptophyta</taxon>
        <taxon>Embryophyta</taxon>
        <taxon>Tracheophyta</taxon>
        <taxon>Spermatophyta</taxon>
        <taxon>Magnoliopsida</taxon>
        <taxon>eudicotyledons</taxon>
        <taxon>Gunneridae</taxon>
        <taxon>Pentapetalae</taxon>
        <taxon>rosids</taxon>
        <taxon>fabids</taxon>
        <taxon>Rosales</taxon>
        <taxon>Rosaceae</taxon>
        <taxon>Amygdaloideae</taxon>
        <taxon>Maleae</taxon>
        <taxon>Malus</taxon>
    </lineage>
</organism>
<feature type="compositionally biased region" description="Acidic residues" evidence="1">
    <location>
        <begin position="60"/>
        <end position="70"/>
    </location>
</feature>
<feature type="compositionally biased region" description="Acidic residues" evidence="1">
    <location>
        <begin position="20"/>
        <end position="38"/>
    </location>
</feature>
<reference evidence="2 3" key="1">
    <citation type="submission" date="2018-10" db="EMBL/GenBank/DDBJ databases">
        <title>A high-quality apple genome assembly.</title>
        <authorList>
            <person name="Hu J."/>
        </authorList>
    </citation>
    <scope>NUCLEOTIDE SEQUENCE [LARGE SCALE GENOMIC DNA]</scope>
    <source>
        <strain evidence="3">cv. HFTH1</strain>
        <tissue evidence="2">Young leaf</tissue>
    </source>
</reference>
<comment type="caution">
    <text evidence="2">The sequence shown here is derived from an EMBL/GenBank/DDBJ whole genome shotgun (WGS) entry which is preliminary data.</text>
</comment>
<evidence type="ECO:0000256" key="1">
    <source>
        <dbReference type="SAM" id="MobiDB-lite"/>
    </source>
</evidence>
<keyword evidence="3" id="KW-1185">Reference proteome</keyword>
<dbReference type="EMBL" id="RDQH01000331">
    <property type="protein sequence ID" value="RXH97754.1"/>
    <property type="molecule type" value="Genomic_DNA"/>
</dbReference>
<feature type="compositionally biased region" description="Basic and acidic residues" evidence="1">
    <location>
        <begin position="76"/>
        <end position="85"/>
    </location>
</feature>
<gene>
    <name evidence="2" type="ORF">DVH24_010079</name>
</gene>
<feature type="region of interest" description="Disordered" evidence="1">
    <location>
        <begin position="1"/>
        <end position="90"/>
    </location>
</feature>
<evidence type="ECO:0000313" key="2">
    <source>
        <dbReference type="EMBL" id="RXH97754.1"/>
    </source>
</evidence>
<evidence type="ECO:0000313" key="3">
    <source>
        <dbReference type="Proteomes" id="UP000290289"/>
    </source>
</evidence>
<protein>
    <submittedName>
        <fullName evidence="2">Uncharacterized protein</fullName>
    </submittedName>
</protein>
<sequence>MPFGASLPKQGTTIRRSADDENDQEVEGNLVDGDEEEAQNMKASDHEDESEGSKGYVDDYNNDDDDDEEAQNMQEASDHDEGEVRRKPKTCKKQLLMMRNGMMMNDDNDDLSTNDFRVYKIDVEAGNFLKLQSVGDKIEAIL</sequence>
<proteinExistence type="predicted"/>
<name>A0A498JVB5_MALDO</name>
<dbReference type="Proteomes" id="UP000290289">
    <property type="component" value="Chromosome 5"/>
</dbReference>
<accession>A0A498JVB5</accession>